<dbReference type="GO" id="GO:0005829">
    <property type="term" value="C:cytosol"/>
    <property type="evidence" value="ECO:0007669"/>
    <property type="project" value="TreeGrafter"/>
</dbReference>
<name>A0AAE0DJN2_9LECA</name>
<reference evidence="4" key="1">
    <citation type="submission" date="2022-11" db="EMBL/GenBank/DDBJ databases">
        <title>Chromosomal genome sequence assembly and mating type (MAT) locus characterization of the leprose asexual lichenized fungus Lepraria neglecta (Nyl.) Erichsen.</title>
        <authorList>
            <person name="Allen J.L."/>
            <person name="Pfeffer B."/>
        </authorList>
    </citation>
    <scope>NUCLEOTIDE SEQUENCE</scope>
    <source>
        <strain evidence="4">Allen 5258</strain>
    </source>
</reference>
<dbReference type="AlphaFoldDB" id="A0AAE0DJN2"/>
<dbReference type="GO" id="GO:0004802">
    <property type="term" value="F:transketolase activity"/>
    <property type="evidence" value="ECO:0007669"/>
    <property type="project" value="TreeGrafter"/>
</dbReference>
<comment type="cofactor">
    <cofactor evidence="2">
        <name>thiamine diphosphate</name>
        <dbReference type="ChEBI" id="CHEBI:58937"/>
    </cofactor>
</comment>
<protein>
    <recommendedName>
        <fullName evidence="3">Transketolase-like pyrimidine-binding domain-containing protein</fullName>
    </recommendedName>
</protein>
<dbReference type="InterPro" id="IPR005474">
    <property type="entry name" value="Transketolase_N"/>
</dbReference>
<dbReference type="GO" id="GO:0006098">
    <property type="term" value="P:pentose-phosphate shunt"/>
    <property type="evidence" value="ECO:0007669"/>
    <property type="project" value="TreeGrafter"/>
</dbReference>
<keyword evidence="5" id="KW-1185">Reference proteome</keyword>
<dbReference type="InterPro" id="IPR033247">
    <property type="entry name" value="Transketolase_fam"/>
</dbReference>
<feature type="domain" description="Transketolase-like pyrimidine-binding" evidence="3">
    <location>
        <begin position="149"/>
        <end position="293"/>
    </location>
</feature>
<dbReference type="InterPro" id="IPR005475">
    <property type="entry name" value="Transketolase-like_Pyr-bd"/>
</dbReference>
<gene>
    <name evidence="4" type="ORF">OEA41_004206</name>
</gene>
<dbReference type="InterPro" id="IPR029061">
    <property type="entry name" value="THDP-binding"/>
</dbReference>
<evidence type="ECO:0000256" key="1">
    <source>
        <dbReference type="ARBA" id="ARBA00001941"/>
    </source>
</evidence>
<evidence type="ECO:0000313" key="4">
    <source>
        <dbReference type="EMBL" id="KAK3172121.1"/>
    </source>
</evidence>
<dbReference type="EMBL" id="JASNWA010000008">
    <property type="protein sequence ID" value="KAK3172121.1"/>
    <property type="molecule type" value="Genomic_DNA"/>
</dbReference>
<organism evidence="4 5">
    <name type="scientific">Lepraria neglecta</name>
    <dbReference type="NCBI Taxonomy" id="209136"/>
    <lineage>
        <taxon>Eukaryota</taxon>
        <taxon>Fungi</taxon>
        <taxon>Dikarya</taxon>
        <taxon>Ascomycota</taxon>
        <taxon>Pezizomycotina</taxon>
        <taxon>Lecanoromycetes</taxon>
        <taxon>OSLEUM clade</taxon>
        <taxon>Lecanoromycetidae</taxon>
        <taxon>Lecanorales</taxon>
        <taxon>Lecanorineae</taxon>
        <taxon>Stereocaulaceae</taxon>
        <taxon>Lepraria</taxon>
    </lineage>
</organism>
<dbReference type="Proteomes" id="UP001276659">
    <property type="component" value="Unassembled WGS sequence"/>
</dbReference>
<dbReference type="GO" id="GO:0005634">
    <property type="term" value="C:nucleus"/>
    <property type="evidence" value="ECO:0007669"/>
    <property type="project" value="TreeGrafter"/>
</dbReference>
<evidence type="ECO:0000256" key="2">
    <source>
        <dbReference type="ARBA" id="ARBA00001964"/>
    </source>
</evidence>
<evidence type="ECO:0000313" key="5">
    <source>
        <dbReference type="Proteomes" id="UP001276659"/>
    </source>
</evidence>
<comment type="cofactor">
    <cofactor evidence="1">
        <name>Co(2+)</name>
        <dbReference type="ChEBI" id="CHEBI:48828"/>
    </cofactor>
</comment>
<dbReference type="Pfam" id="PF02779">
    <property type="entry name" value="Transket_pyr"/>
    <property type="match status" value="1"/>
</dbReference>
<dbReference type="Gene3D" id="3.40.50.970">
    <property type="match status" value="2"/>
</dbReference>
<dbReference type="PANTHER" id="PTHR43522:SF6">
    <property type="entry name" value="TRANSKETOLASE-LIKE PYRIMIDINE-BINDING DOMAIN-CONTAINING PROTEIN-RELATED"/>
    <property type="match status" value="1"/>
</dbReference>
<comment type="caution">
    <text evidence="4">The sequence shown here is derived from an EMBL/GenBank/DDBJ whole genome shotgun (WGS) entry which is preliminary data.</text>
</comment>
<dbReference type="SMART" id="SM00861">
    <property type="entry name" value="Transket_pyr"/>
    <property type="match status" value="1"/>
</dbReference>
<sequence length="296" mass="33152">MRSCGFYVMEIPDGNSNVAAIRTALEHARNHIGQPKFLNITTTIGFGTTVAGTSKAHQMAFGQVNIDKCKDLWGFDTKTTHFVPEDVRQDWNDVPRQGQKLMSQWKRMLARYAEKYPELAQQFKARVHGDLGQQWRQDLDAFEVSSKSLPVRQSSAQVYDTLWKIVPFFGGSADLSDPNFMIKEPKQVFGPPRPGVENVSFTGRYVHYGTREHAMMAIANGMAAYAPQAFIPITATFSMFQLYGASAIRMSALNKVQVIHIGTHDSIAEGACGPTHQVGFLFRAPYMEYLLTFASR</sequence>
<dbReference type="CDD" id="cd07033">
    <property type="entry name" value="TPP_PYR_DXS_TK_like"/>
    <property type="match status" value="1"/>
</dbReference>
<proteinExistence type="predicted"/>
<dbReference type="Pfam" id="PF00456">
    <property type="entry name" value="Transketolase_N"/>
    <property type="match status" value="1"/>
</dbReference>
<dbReference type="PANTHER" id="PTHR43522">
    <property type="entry name" value="TRANSKETOLASE"/>
    <property type="match status" value="1"/>
</dbReference>
<dbReference type="SUPFAM" id="SSF52518">
    <property type="entry name" value="Thiamin diphosphate-binding fold (THDP-binding)"/>
    <property type="match status" value="2"/>
</dbReference>
<evidence type="ECO:0000259" key="3">
    <source>
        <dbReference type="SMART" id="SM00861"/>
    </source>
</evidence>
<accession>A0AAE0DJN2</accession>